<keyword evidence="4" id="KW-1185">Reference proteome</keyword>
<dbReference type="RefSeq" id="WP_248683385.1">
    <property type="nucleotide sequence ID" value="NZ_JALPRY010000014.1"/>
</dbReference>
<sequence>MIDEPPLEFDSPVVPMYYLGDASRILIDDQPYLLVQQDMKRTVLRNRFGFDEEFTHQQIFAIQAARRLKVERPGSELSLGLPNLVDITQHKLERAFFYADAIGLFLEVERFGPDFPGLRESGFRRKKVSLGATCLKDLLPFIEKTINEDARRSDPRGGKVSKWINLVGPRQFRRLHNSYVADNFRVEALVSAASGPGAIPSKHSPEELEIWLEHAKLYASPLRPNIKGALLMLEAKIEELNAERAKRGRTMLGMPPRELFARFVKQIGKYYLLSARSGDDVARARMPVTMNGLQIVRPGQRVEMDEWMIDLLVLLQFSGLAAKMTDEERELIRSTRIWVTVAIDVATRCILAMRFSARAPSQHSSLAALEMAVSDKTMLSEVIGAGTPWIYNVLLSCLVTDWGSAFRATYFRASVSQLRATHQFTAAGWAAGRGTIESLFKTMGARFMHWFEGRTFGSIVERGPDGAKAKLNIDELNRLLVRAVVDIYHHTPHDGLAGGTPHNEWLRLTAKYGILPPLHPDQRRHVFGTKITKAIGDKGVRHLGIHYNHARLQEMRRMQAALPGAKAPRTEIRVDRFSLWKISFWDGEQWVTADATMGLPDDVSVWEWVGAAKELAAIQRANSKLKLSVLLQAVNDLRRAGQAASARAELGTDIPSAKQYAIVEKNYFDRDIDDDLEDDDQGDLAELRIPFDPTEVGIDAFRHLGRSRRAAEASAEAEVVVRPEESGFAGMGGSDIPDEDGLDFEY</sequence>
<dbReference type="Proteomes" id="UP001202827">
    <property type="component" value="Unassembled WGS sequence"/>
</dbReference>
<gene>
    <name evidence="3" type="ORF">M0654_12490</name>
</gene>
<proteinExistence type="predicted"/>
<evidence type="ECO:0000256" key="1">
    <source>
        <dbReference type="SAM" id="MobiDB-lite"/>
    </source>
</evidence>
<accession>A0ABT0ISD8</accession>
<reference evidence="3 4" key="1">
    <citation type="submission" date="2022-04" db="EMBL/GenBank/DDBJ databases">
        <title>Rhizobium coralii sp. nov., isolated from coral Turbinaria peltata.</title>
        <authorList>
            <person name="Sun H."/>
        </authorList>
    </citation>
    <scope>NUCLEOTIDE SEQUENCE [LARGE SCALE GENOMIC DNA]</scope>
    <source>
        <strain evidence="3 4">NTR19</strain>
    </source>
</reference>
<feature type="domain" description="Integrase catalytic" evidence="2">
    <location>
        <begin position="294"/>
        <end position="509"/>
    </location>
</feature>
<dbReference type="InterPro" id="IPR012337">
    <property type="entry name" value="RNaseH-like_sf"/>
</dbReference>
<evidence type="ECO:0000259" key="2">
    <source>
        <dbReference type="PROSITE" id="PS50994"/>
    </source>
</evidence>
<dbReference type="SUPFAM" id="SSF53098">
    <property type="entry name" value="Ribonuclease H-like"/>
    <property type="match status" value="1"/>
</dbReference>
<evidence type="ECO:0000313" key="4">
    <source>
        <dbReference type="Proteomes" id="UP001202827"/>
    </source>
</evidence>
<dbReference type="EMBL" id="JALPRY010000014">
    <property type="protein sequence ID" value="MCK8780803.1"/>
    <property type="molecule type" value="Genomic_DNA"/>
</dbReference>
<comment type="caution">
    <text evidence="3">The sequence shown here is derived from an EMBL/GenBank/DDBJ whole genome shotgun (WGS) entry which is preliminary data.</text>
</comment>
<evidence type="ECO:0000313" key="3">
    <source>
        <dbReference type="EMBL" id="MCK8780803.1"/>
    </source>
</evidence>
<feature type="region of interest" description="Disordered" evidence="1">
    <location>
        <begin position="723"/>
        <end position="746"/>
    </location>
</feature>
<dbReference type="Gene3D" id="3.30.420.10">
    <property type="entry name" value="Ribonuclease H-like superfamily/Ribonuclease H"/>
    <property type="match status" value="1"/>
</dbReference>
<feature type="compositionally biased region" description="Acidic residues" evidence="1">
    <location>
        <begin position="736"/>
        <end position="746"/>
    </location>
</feature>
<organism evidence="3 4">
    <name type="scientific">Neorhizobium turbinariae</name>
    <dbReference type="NCBI Taxonomy" id="2937795"/>
    <lineage>
        <taxon>Bacteria</taxon>
        <taxon>Pseudomonadati</taxon>
        <taxon>Pseudomonadota</taxon>
        <taxon>Alphaproteobacteria</taxon>
        <taxon>Hyphomicrobiales</taxon>
        <taxon>Rhizobiaceae</taxon>
        <taxon>Rhizobium/Agrobacterium group</taxon>
        <taxon>Neorhizobium</taxon>
    </lineage>
</organism>
<dbReference type="PROSITE" id="PS50994">
    <property type="entry name" value="INTEGRASE"/>
    <property type="match status" value="1"/>
</dbReference>
<name>A0ABT0ISD8_9HYPH</name>
<dbReference type="InterPro" id="IPR036397">
    <property type="entry name" value="RNaseH_sf"/>
</dbReference>
<protein>
    <submittedName>
        <fullName evidence="3">Integrase</fullName>
    </submittedName>
</protein>
<dbReference type="InterPro" id="IPR001584">
    <property type="entry name" value="Integrase_cat-core"/>
</dbReference>